<dbReference type="Gene3D" id="3.40.50.300">
    <property type="entry name" value="P-loop containing nucleotide triphosphate hydrolases"/>
    <property type="match status" value="1"/>
</dbReference>
<evidence type="ECO:0000313" key="2">
    <source>
        <dbReference type="Proteomes" id="UP001316189"/>
    </source>
</evidence>
<proteinExistence type="predicted"/>
<dbReference type="RefSeq" id="WP_227568474.1">
    <property type="nucleotide sequence ID" value="NZ_CP101988.1"/>
</dbReference>
<name>A0ABY5L1V6_9CELL</name>
<dbReference type="Proteomes" id="UP001316189">
    <property type="component" value="Chromosome"/>
</dbReference>
<gene>
    <name evidence="1" type="ORF">NP064_00415</name>
</gene>
<protein>
    <submittedName>
        <fullName evidence="1">ATPase</fullName>
    </submittedName>
</protein>
<accession>A0ABY5L1V6</accession>
<dbReference type="EMBL" id="CP101988">
    <property type="protein sequence ID" value="UUI75430.1"/>
    <property type="molecule type" value="Genomic_DNA"/>
</dbReference>
<reference evidence="1 2" key="1">
    <citation type="submission" date="2022-07" db="EMBL/GenBank/DDBJ databases">
        <title>Novel species in genus cellulomonas.</title>
        <authorList>
            <person name="Ye L."/>
        </authorList>
    </citation>
    <scope>NUCLEOTIDE SEQUENCE [LARGE SCALE GENOMIC DNA]</scope>
    <source>
        <strain evidence="2">zg-Y338</strain>
    </source>
</reference>
<keyword evidence="2" id="KW-1185">Reference proteome</keyword>
<dbReference type="SUPFAM" id="SSF52540">
    <property type="entry name" value="P-loop containing nucleoside triphosphate hydrolases"/>
    <property type="match status" value="1"/>
</dbReference>
<dbReference type="InterPro" id="IPR027417">
    <property type="entry name" value="P-loop_NTPase"/>
</dbReference>
<evidence type="ECO:0000313" key="1">
    <source>
        <dbReference type="EMBL" id="UUI75430.1"/>
    </source>
</evidence>
<organism evidence="1 2">
    <name type="scientific">Cellulomonas chengniuliangii</name>
    <dbReference type="NCBI Taxonomy" id="2968084"/>
    <lineage>
        <taxon>Bacteria</taxon>
        <taxon>Bacillati</taxon>
        <taxon>Actinomycetota</taxon>
        <taxon>Actinomycetes</taxon>
        <taxon>Micrococcales</taxon>
        <taxon>Cellulomonadaceae</taxon>
        <taxon>Cellulomonas</taxon>
    </lineage>
</organism>
<sequence>MSGSRLLVIGGRSGVGKSTVAFALHDLLAAERVRHAVIEGDALDLAWPAPWDHHLAERNLTAMWSNYRALGYQRLVYTNTVSVLHADALAAAMGDDPIVTAVLLTAADSTARARLAGREHGDALAAHVERSDAAARALDEGAAGHVHRVATDGRDVVDVAREVRGLWLGDRSDRCVTLAP</sequence>